<feature type="transmembrane region" description="Helical" evidence="7">
    <location>
        <begin position="102"/>
        <end position="123"/>
    </location>
</feature>
<evidence type="ECO:0000256" key="4">
    <source>
        <dbReference type="ARBA" id="ARBA00022989"/>
    </source>
</evidence>
<comment type="similarity">
    <text evidence="2">Belongs to the synaptogyrin family.</text>
</comment>
<comment type="subcellular location">
    <subcellularLocation>
        <location evidence="1">Membrane</location>
        <topology evidence="1">Multi-pass membrane protein</topology>
    </subcellularLocation>
</comment>
<dbReference type="PROSITE" id="PS51225">
    <property type="entry name" value="MARVEL"/>
    <property type="match status" value="1"/>
</dbReference>
<feature type="domain" description="MARVEL" evidence="8">
    <location>
        <begin position="17"/>
        <end position="170"/>
    </location>
</feature>
<gene>
    <name evidence="9" type="ORF">OKIOD_LOCUS8554</name>
</gene>
<organism evidence="9 10">
    <name type="scientific">Oikopleura dioica</name>
    <name type="common">Tunicate</name>
    <dbReference type="NCBI Taxonomy" id="34765"/>
    <lineage>
        <taxon>Eukaryota</taxon>
        <taxon>Metazoa</taxon>
        <taxon>Chordata</taxon>
        <taxon>Tunicata</taxon>
        <taxon>Appendicularia</taxon>
        <taxon>Copelata</taxon>
        <taxon>Oikopleuridae</taxon>
        <taxon>Oikopleura</taxon>
    </lineage>
</organism>
<feature type="transmembrane region" description="Helical" evidence="7">
    <location>
        <begin position="135"/>
        <end position="160"/>
    </location>
</feature>
<evidence type="ECO:0000313" key="10">
    <source>
        <dbReference type="Proteomes" id="UP001158576"/>
    </source>
</evidence>
<proteinExistence type="inferred from homology"/>
<evidence type="ECO:0000259" key="8">
    <source>
        <dbReference type="PROSITE" id="PS51225"/>
    </source>
</evidence>
<keyword evidence="10" id="KW-1185">Reference proteome</keyword>
<sequence>MSAFGAGSRQQPNLREFITSTRTILNLAISAIAFISFCAVVSFSDPHGCLFNLSSTCGFAKFVIGLALAHGVIFVAIEWQLDKQDSLLNTSEKRKLSVTYQLLFSLVWTLFHFCLFCATWAGWNQTKNDPERDENAIGLGAGTAKTVISFTFFNTILFGVKAFKLFQLWQIGNWAVPEYDSEALAGAKPFTSFPGGNMQTSTFPDQSSGVQAADLVYG</sequence>
<name>A0ABN7SMJ6_OIKDI</name>
<feature type="transmembrane region" description="Helical" evidence="7">
    <location>
        <begin position="63"/>
        <end position="81"/>
    </location>
</feature>
<evidence type="ECO:0000256" key="7">
    <source>
        <dbReference type="SAM" id="Phobius"/>
    </source>
</evidence>
<evidence type="ECO:0000256" key="2">
    <source>
        <dbReference type="ARBA" id="ARBA00010252"/>
    </source>
</evidence>
<evidence type="ECO:0000256" key="3">
    <source>
        <dbReference type="ARBA" id="ARBA00022692"/>
    </source>
</evidence>
<keyword evidence="5 6" id="KW-0472">Membrane</keyword>
<accession>A0ABN7SMJ6</accession>
<dbReference type="EMBL" id="OU015569">
    <property type="protein sequence ID" value="CAG5100434.1"/>
    <property type="molecule type" value="Genomic_DNA"/>
</dbReference>
<keyword evidence="3 6" id="KW-0812">Transmembrane</keyword>
<evidence type="ECO:0000256" key="5">
    <source>
        <dbReference type="ARBA" id="ARBA00023136"/>
    </source>
</evidence>
<evidence type="ECO:0000256" key="1">
    <source>
        <dbReference type="ARBA" id="ARBA00004141"/>
    </source>
</evidence>
<dbReference type="InterPro" id="IPR008253">
    <property type="entry name" value="Marvel"/>
</dbReference>
<feature type="transmembrane region" description="Helical" evidence="7">
    <location>
        <begin position="24"/>
        <end position="43"/>
    </location>
</feature>
<dbReference type="InterPro" id="IPR016579">
    <property type="entry name" value="Synaptogyrin"/>
</dbReference>
<protein>
    <submittedName>
        <fullName evidence="9">Oidioi.mRNA.OKI2018_I69.XSR.g16996.t1.cds</fullName>
    </submittedName>
</protein>
<evidence type="ECO:0000256" key="6">
    <source>
        <dbReference type="PROSITE-ProRule" id="PRU00581"/>
    </source>
</evidence>
<dbReference type="PANTHER" id="PTHR10838:SF20">
    <property type="entry name" value="SYNAPTOGYRIN"/>
    <property type="match status" value="1"/>
</dbReference>
<evidence type="ECO:0000313" key="9">
    <source>
        <dbReference type="EMBL" id="CAG5100434.1"/>
    </source>
</evidence>
<dbReference type="Proteomes" id="UP001158576">
    <property type="component" value="Chromosome XSR"/>
</dbReference>
<reference evidence="9 10" key="1">
    <citation type="submission" date="2021-04" db="EMBL/GenBank/DDBJ databases">
        <authorList>
            <person name="Bliznina A."/>
        </authorList>
    </citation>
    <scope>NUCLEOTIDE SEQUENCE [LARGE SCALE GENOMIC DNA]</scope>
</reference>
<dbReference type="PANTHER" id="PTHR10838">
    <property type="entry name" value="SYNAPTOGYRIN"/>
    <property type="match status" value="1"/>
</dbReference>
<keyword evidence="4 7" id="KW-1133">Transmembrane helix</keyword>